<feature type="domain" description="Alpha-L-arabinofuranosidase 1 catalytic" evidence="1">
    <location>
        <begin position="116"/>
        <end position="206"/>
    </location>
</feature>
<dbReference type="InParanoid" id="A0A066W454"/>
<dbReference type="Pfam" id="PF22848">
    <property type="entry name" value="ASD1_dom"/>
    <property type="match status" value="1"/>
</dbReference>
<dbReference type="GO" id="GO:0046556">
    <property type="term" value="F:alpha-L-arabinofuranosidase activity"/>
    <property type="evidence" value="ECO:0007669"/>
    <property type="project" value="TreeGrafter"/>
</dbReference>
<gene>
    <name evidence="2" type="ORF">K437DRAFT_267864</name>
</gene>
<dbReference type="EMBL" id="JMSN01000030">
    <property type="protein sequence ID" value="KDN47318.1"/>
    <property type="molecule type" value="Genomic_DNA"/>
</dbReference>
<evidence type="ECO:0000313" key="2">
    <source>
        <dbReference type="EMBL" id="KDN47318.1"/>
    </source>
</evidence>
<dbReference type="PANTHER" id="PTHR31776:SF0">
    <property type="entry name" value="ALPHA-L-ARABINOFURANOSIDASE 1"/>
    <property type="match status" value="1"/>
</dbReference>
<proteinExistence type="predicted"/>
<dbReference type="GO" id="GO:0031222">
    <property type="term" value="P:arabinan catabolic process"/>
    <property type="evidence" value="ECO:0007669"/>
    <property type="project" value="UniProtKB-UniPathway"/>
</dbReference>
<dbReference type="Proteomes" id="UP000027361">
    <property type="component" value="Unassembled WGS sequence"/>
</dbReference>
<dbReference type="InterPro" id="IPR051563">
    <property type="entry name" value="Glycosyl_Hydrolase_51"/>
</dbReference>
<protein>
    <submittedName>
        <fullName evidence="2">Glycoside hydrolase family 51 protein</fullName>
    </submittedName>
</protein>
<accession>A0A066W454</accession>
<organism evidence="2 3">
    <name type="scientific">Tilletiaria anomala (strain ATCC 24038 / CBS 436.72 / UBC 951)</name>
    <dbReference type="NCBI Taxonomy" id="1037660"/>
    <lineage>
        <taxon>Eukaryota</taxon>
        <taxon>Fungi</taxon>
        <taxon>Dikarya</taxon>
        <taxon>Basidiomycota</taxon>
        <taxon>Ustilaginomycotina</taxon>
        <taxon>Exobasidiomycetes</taxon>
        <taxon>Georgefischeriales</taxon>
        <taxon>Tilletiariaceae</taxon>
        <taxon>Tilletiaria</taxon>
    </lineage>
</organism>
<dbReference type="AlphaFoldDB" id="A0A066W454"/>
<keyword evidence="3" id="KW-1185">Reference proteome</keyword>
<dbReference type="RefSeq" id="XP_013243807.1">
    <property type="nucleotide sequence ID" value="XM_013388353.1"/>
</dbReference>
<comment type="caution">
    <text evidence="2">The sequence shown here is derived from an EMBL/GenBank/DDBJ whole genome shotgun (WGS) entry which is preliminary data.</text>
</comment>
<evidence type="ECO:0000313" key="3">
    <source>
        <dbReference type="Proteomes" id="UP000027361"/>
    </source>
</evidence>
<evidence type="ECO:0000259" key="1">
    <source>
        <dbReference type="Pfam" id="PF22848"/>
    </source>
</evidence>
<dbReference type="PANTHER" id="PTHR31776">
    <property type="entry name" value="ALPHA-L-ARABINOFURANOSIDASE 1"/>
    <property type="match status" value="1"/>
</dbReference>
<reference evidence="2 3" key="1">
    <citation type="submission" date="2014-05" db="EMBL/GenBank/DDBJ databases">
        <title>Draft genome sequence of a rare smut relative, Tilletiaria anomala UBC 951.</title>
        <authorList>
            <consortium name="DOE Joint Genome Institute"/>
            <person name="Toome M."/>
            <person name="Kuo A."/>
            <person name="Henrissat B."/>
            <person name="Lipzen A."/>
            <person name="Tritt A."/>
            <person name="Yoshinaga Y."/>
            <person name="Zane M."/>
            <person name="Barry K."/>
            <person name="Grigoriev I.V."/>
            <person name="Spatafora J.W."/>
            <person name="Aimea M.C."/>
        </authorList>
    </citation>
    <scope>NUCLEOTIDE SEQUENCE [LARGE SCALE GENOMIC DNA]</scope>
    <source>
        <strain evidence="2 3">UBC 951</strain>
    </source>
</reference>
<dbReference type="UniPathway" id="UPA00667"/>
<dbReference type="SUPFAM" id="SSF51445">
    <property type="entry name" value="(Trans)glycosidases"/>
    <property type="match status" value="1"/>
</dbReference>
<keyword evidence="2" id="KW-0378">Hydrolase</keyword>
<dbReference type="OrthoDB" id="406864at2759"/>
<dbReference type="InterPro" id="IPR055235">
    <property type="entry name" value="ASD1_cat"/>
</dbReference>
<dbReference type="HOGENOM" id="CLU_756900_0_0_1"/>
<dbReference type="InterPro" id="IPR017853">
    <property type="entry name" value="GH"/>
</dbReference>
<name>A0A066W454_TILAU</name>
<dbReference type="STRING" id="1037660.A0A066W454"/>
<dbReference type="GeneID" id="25265971"/>
<dbReference type="Gene3D" id="3.20.20.80">
    <property type="entry name" value="Glycosidases"/>
    <property type="match status" value="2"/>
</dbReference>
<sequence length="366" mass="40115">MAGQEFNVSFSAKTDNAQSIPFNTGICTGNTALGQASINAKLTTQWQQFTATVTASQSVNGGALRPQSTFREDIVQAYADLKPKYILLPGGNDQQDHYYWNKTIGPIITRPGRKGADLRAKNGRAQPWTIVTKLEIGNEDFIGNGPQSYQSRLNTITGAIKKDIVNRFELISSSQNITGWTSVDLHDYGHPSFFVDNYRRFDNMTRDGHFYYEDEFAAINSGLGGSSENGYTGPHRLGSVVYNQWAPNLIGFNPSGVLRTTSYSVQQGYSLYPTSYNLLSIQASAQPDSAQTMNVQLRDAKLTTDGSNKWQFNPSGNTNLQAANTFDTSNAVSVSQKVLTSSEIVSDTLRLSLPAYSFTTVSVRGT</sequence>